<reference evidence="8 9" key="1">
    <citation type="submission" date="2016-10" db="EMBL/GenBank/DDBJ databases">
        <authorList>
            <person name="de Groot N.N."/>
        </authorList>
    </citation>
    <scope>NUCLEOTIDE SEQUENCE [LARGE SCALE GENOMIC DNA]</scope>
    <source>
        <strain evidence="8 9">DSM 23310</strain>
    </source>
</reference>
<protein>
    <submittedName>
        <fullName evidence="8">Lysine decarboxylase</fullName>
    </submittedName>
</protein>
<dbReference type="Proteomes" id="UP000198828">
    <property type="component" value="Unassembled WGS sequence"/>
</dbReference>
<evidence type="ECO:0000256" key="5">
    <source>
        <dbReference type="ARBA" id="ARBA00023239"/>
    </source>
</evidence>
<name>A0A1H2WND0_9FIRM</name>
<gene>
    <name evidence="8" type="ORF">SAMN05660923_01287</name>
</gene>
<dbReference type="InterPro" id="IPR015424">
    <property type="entry name" value="PyrdxlP-dep_Trfase"/>
</dbReference>
<dbReference type="Gene3D" id="3.40.640.10">
    <property type="entry name" value="Type I PLP-dependent aspartate aminotransferase-like (Major domain)"/>
    <property type="match status" value="1"/>
</dbReference>
<evidence type="ECO:0000256" key="2">
    <source>
        <dbReference type="ARBA" id="ARBA00010671"/>
    </source>
</evidence>
<dbReference type="AlphaFoldDB" id="A0A1H2WND0"/>
<feature type="domain" description="Orn/Lys/Arg decarboxylase C-terminal" evidence="7">
    <location>
        <begin position="407"/>
        <end position="451"/>
    </location>
</feature>
<keyword evidence="5" id="KW-0456">Lyase</keyword>
<feature type="domain" description="Orn/Lys/Arg decarboxylases family 1 pyridoxal-P attachment site" evidence="6">
    <location>
        <begin position="3"/>
        <end position="281"/>
    </location>
</feature>
<dbReference type="Gene3D" id="3.90.105.10">
    <property type="entry name" value="Molybdopterin biosynthesis moea protein, domain 2"/>
    <property type="match status" value="1"/>
</dbReference>
<keyword evidence="3" id="KW-0210">Decarboxylase</keyword>
<dbReference type="Pfam" id="PF03711">
    <property type="entry name" value="OKR_DC_1_C"/>
    <property type="match status" value="1"/>
</dbReference>
<accession>A0A1H2WND0</accession>
<dbReference type="RefSeq" id="WP_093751955.1">
    <property type="nucleotide sequence ID" value="NZ_BSYN01000001.1"/>
</dbReference>
<evidence type="ECO:0000313" key="8">
    <source>
        <dbReference type="EMBL" id="SDW81499.1"/>
    </source>
</evidence>
<comment type="similarity">
    <text evidence="2">Belongs to the Orn/Lys/Arg decarboxylase class-I family.</text>
</comment>
<dbReference type="InterPro" id="IPR008286">
    <property type="entry name" value="Prn/Lys/Arg_de-COase_C"/>
</dbReference>
<evidence type="ECO:0000313" key="9">
    <source>
        <dbReference type="Proteomes" id="UP000198828"/>
    </source>
</evidence>
<proteinExistence type="inferred from homology"/>
<dbReference type="PANTHER" id="PTHR43277">
    <property type="entry name" value="ARGININE DECARBOXYLASE"/>
    <property type="match status" value="1"/>
</dbReference>
<dbReference type="InterPro" id="IPR000310">
    <property type="entry name" value="Orn/Lys/Arg_deCO2ase_major_dom"/>
</dbReference>
<dbReference type="Pfam" id="PF01276">
    <property type="entry name" value="OKR_DC_1"/>
    <property type="match status" value="1"/>
</dbReference>
<evidence type="ECO:0000256" key="4">
    <source>
        <dbReference type="ARBA" id="ARBA00022898"/>
    </source>
</evidence>
<dbReference type="EMBL" id="FNNG01000004">
    <property type="protein sequence ID" value="SDW81499.1"/>
    <property type="molecule type" value="Genomic_DNA"/>
</dbReference>
<dbReference type="OrthoDB" id="9815233at2"/>
<dbReference type="SUPFAM" id="SSF53383">
    <property type="entry name" value="PLP-dependent transferases"/>
    <property type="match status" value="1"/>
</dbReference>
<evidence type="ECO:0000259" key="7">
    <source>
        <dbReference type="Pfam" id="PF03711"/>
    </source>
</evidence>
<dbReference type="PANTHER" id="PTHR43277:SF4">
    <property type="entry name" value="ARGININE DECARBOXYLASE"/>
    <property type="match status" value="1"/>
</dbReference>
<dbReference type="InterPro" id="IPR052357">
    <property type="entry name" value="Orn_Lys_Arg_decarboxylase-I"/>
</dbReference>
<dbReference type="GO" id="GO:0016831">
    <property type="term" value="F:carboxy-lyase activity"/>
    <property type="evidence" value="ECO:0007669"/>
    <property type="project" value="UniProtKB-KW"/>
</dbReference>
<keyword evidence="4" id="KW-0663">Pyridoxal phosphate</keyword>
<organism evidence="8 9">
    <name type="scientific">Tepidimicrobium xylanilyticum</name>
    <dbReference type="NCBI Taxonomy" id="1123352"/>
    <lineage>
        <taxon>Bacteria</taxon>
        <taxon>Bacillati</taxon>
        <taxon>Bacillota</taxon>
        <taxon>Tissierellia</taxon>
        <taxon>Tissierellales</taxon>
        <taxon>Tepidimicrobiaceae</taxon>
        <taxon>Tepidimicrobium</taxon>
    </lineage>
</organism>
<evidence type="ECO:0000259" key="6">
    <source>
        <dbReference type="Pfam" id="PF01276"/>
    </source>
</evidence>
<evidence type="ECO:0000256" key="1">
    <source>
        <dbReference type="ARBA" id="ARBA00001933"/>
    </source>
</evidence>
<comment type="cofactor">
    <cofactor evidence="1">
        <name>pyridoxal 5'-phosphate</name>
        <dbReference type="ChEBI" id="CHEBI:597326"/>
    </cofactor>
</comment>
<keyword evidence="9" id="KW-1185">Reference proteome</keyword>
<dbReference type="InterPro" id="IPR015421">
    <property type="entry name" value="PyrdxlP-dep_Trfase_major"/>
</dbReference>
<sequence length="471" mass="53123">MKTPILDKLIKLMDKKLVSFHMPGHKGRNTIINWGELVPQIDVTELPGLDNLHDSRGVIKESLTLAAKTFGAKETLYSVNGTTGGIYIALAAITNPGDKVLIQRNSHKSIYNGAILNRLDIDYVYPHYNEKYGLFTGINPESIEEKLRANSDIKVVVITYPNYYGICSHIKRIADIVHKYDRILLVDEAHGSHFIFSEKLPLPALKAGADLSVQSIHKTLPSFTQTSMVHVGSNRVNIEKLKSMSSLYQTTSPSYLFMASLEIARAYMEGEGRERLEKNILLIDELICKLKDMKGVYLFTGDEEDKTIFDKDITKILFRMGNVPGPKISQILRKDYNIYLEMEDDRYCLALASVMNEERDFHLLGDAIMEIADNIMSQEGYIERVPIMPKPEIVLPLYEAFYRSKRAADLKDAAGKISGTFLIPYPPGIPVLCPGERITIGIIEYIEFLIEKGIEIIGLIGYNKEKIEVID</sequence>
<evidence type="ECO:0000256" key="3">
    <source>
        <dbReference type="ARBA" id="ARBA00022793"/>
    </source>
</evidence>